<name>A0A150GJ56_GONPE</name>
<evidence type="ECO:0000256" key="1">
    <source>
        <dbReference type="SAM" id="MobiDB-lite"/>
    </source>
</evidence>
<evidence type="ECO:0000313" key="3">
    <source>
        <dbReference type="Proteomes" id="UP000075714"/>
    </source>
</evidence>
<comment type="caution">
    <text evidence="2">The sequence shown here is derived from an EMBL/GenBank/DDBJ whole genome shotgun (WGS) entry which is preliminary data.</text>
</comment>
<dbReference type="EMBL" id="LSYV01000020">
    <property type="protein sequence ID" value="KXZ49842.1"/>
    <property type="molecule type" value="Genomic_DNA"/>
</dbReference>
<dbReference type="OrthoDB" id="568235at2759"/>
<organism evidence="2 3">
    <name type="scientific">Gonium pectorale</name>
    <name type="common">Green alga</name>
    <dbReference type="NCBI Taxonomy" id="33097"/>
    <lineage>
        <taxon>Eukaryota</taxon>
        <taxon>Viridiplantae</taxon>
        <taxon>Chlorophyta</taxon>
        <taxon>core chlorophytes</taxon>
        <taxon>Chlorophyceae</taxon>
        <taxon>CS clade</taxon>
        <taxon>Chlamydomonadales</taxon>
        <taxon>Volvocaceae</taxon>
        <taxon>Gonium</taxon>
    </lineage>
</organism>
<reference evidence="3" key="1">
    <citation type="journal article" date="2016" name="Nat. Commun.">
        <title>The Gonium pectorale genome demonstrates co-option of cell cycle regulation during the evolution of multicellularity.</title>
        <authorList>
            <person name="Hanschen E.R."/>
            <person name="Marriage T.N."/>
            <person name="Ferris P.J."/>
            <person name="Hamaji T."/>
            <person name="Toyoda A."/>
            <person name="Fujiyama A."/>
            <person name="Neme R."/>
            <person name="Noguchi H."/>
            <person name="Minakuchi Y."/>
            <person name="Suzuki M."/>
            <person name="Kawai-Toyooka H."/>
            <person name="Smith D.R."/>
            <person name="Sparks H."/>
            <person name="Anderson J."/>
            <person name="Bakaric R."/>
            <person name="Luria V."/>
            <person name="Karger A."/>
            <person name="Kirschner M.W."/>
            <person name="Durand P.M."/>
            <person name="Michod R.E."/>
            <person name="Nozaki H."/>
            <person name="Olson B.J."/>
        </authorList>
    </citation>
    <scope>NUCLEOTIDE SEQUENCE [LARGE SCALE GENOMIC DNA]</scope>
    <source>
        <strain evidence="3">NIES-2863</strain>
    </source>
</reference>
<gene>
    <name evidence="2" type="ORF">GPECTOR_19g293</name>
</gene>
<dbReference type="Proteomes" id="UP000075714">
    <property type="component" value="Unassembled WGS sequence"/>
</dbReference>
<sequence length="320" mass="32591">MAEDLPGLEALEEGCPSELAARVRAARAAKLEADVAAMQRAAAGLPPGTPVRCAALEAAVRELAAREQRLGFHARLAAEVAERFGTCGAGEGAAGAMRSPNGGNSTGQLPYSLDNFAYGSTPYATWLKVLSAAGDAVEAAMATAGREYVVWGSSCGWLVLYGALTYGWRSRGVEILACLHETAVQVAAQLPAGGPPGSAAASFRCGDLLLDDVSGAGLVLLADQCWDPQLAAAAAAKLGRELLQGALCVSYSGAALETVMAPEVAEAGSVSGGEPREGMGGGADEVGSGGGKGRAFEEVAVVRAPVSWAEAQPFRVFRRL</sequence>
<accession>A0A150GJ56</accession>
<proteinExistence type="predicted"/>
<dbReference type="InterPro" id="IPR029063">
    <property type="entry name" value="SAM-dependent_MTases_sf"/>
</dbReference>
<feature type="region of interest" description="Disordered" evidence="1">
    <location>
        <begin position="268"/>
        <end position="290"/>
    </location>
</feature>
<feature type="compositionally biased region" description="Gly residues" evidence="1">
    <location>
        <begin position="278"/>
        <end position="290"/>
    </location>
</feature>
<dbReference type="AlphaFoldDB" id="A0A150GJ56"/>
<protein>
    <submittedName>
        <fullName evidence="2">Uncharacterized protein</fullName>
    </submittedName>
</protein>
<keyword evidence="3" id="KW-1185">Reference proteome</keyword>
<evidence type="ECO:0000313" key="2">
    <source>
        <dbReference type="EMBL" id="KXZ49842.1"/>
    </source>
</evidence>
<dbReference type="Gene3D" id="3.40.50.150">
    <property type="entry name" value="Vaccinia Virus protein VP39"/>
    <property type="match status" value="1"/>
</dbReference>